<feature type="compositionally biased region" description="Acidic residues" evidence="1">
    <location>
        <begin position="210"/>
        <end position="226"/>
    </location>
</feature>
<sequence>MWLLSSSLALPGMTPLASLSGQEMDGLCTIWSNLTNLEIRLDEDGPISSETNNVRLHRVSMSATRLQTLMLTGGDVLIGPQLCTVHKGVLVSPLRKLLIQEIDTSEIYLLQFVSRYHATLKELTLSGITLFSKAQHGWSDVMEQLEGMLELTSFYADFLSQFDDEESFMFGTKHGSVMFGYNGTEEEVSAQLKELAMLGRELRDKKIDSPETDDDYSLEVYEDEEYSGWSDNEGCSDLNGEEETSDGSDNGHE</sequence>
<organism evidence="3 4">
    <name type="scientific">Cercospora berteroae</name>
    <dbReference type="NCBI Taxonomy" id="357750"/>
    <lineage>
        <taxon>Eukaryota</taxon>
        <taxon>Fungi</taxon>
        <taxon>Dikarya</taxon>
        <taxon>Ascomycota</taxon>
        <taxon>Pezizomycotina</taxon>
        <taxon>Dothideomycetes</taxon>
        <taxon>Dothideomycetidae</taxon>
        <taxon>Mycosphaerellales</taxon>
        <taxon>Mycosphaerellaceae</taxon>
        <taxon>Cercospora</taxon>
    </lineage>
</organism>
<accession>A0A2S6C096</accession>
<gene>
    <name evidence="3" type="ORF">CBER1_11557</name>
</gene>
<name>A0A2S6C096_9PEZI</name>
<keyword evidence="2" id="KW-0732">Signal</keyword>
<dbReference type="AlphaFoldDB" id="A0A2S6C096"/>
<feature type="region of interest" description="Disordered" evidence="1">
    <location>
        <begin position="203"/>
        <end position="253"/>
    </location>
</feature>
<reference evidence="4" key="1">
    <citation type="journal article" date="2017" name="bioRxiv">
        <title>Conservation of a gene cluster reveals novel cercosporin biosynthetic mechanisms and extends production to the genus Colletotrichum.</title>
        <authorList>
            <person name="de Jonge R."/>
            <person name="Ebert M.K."/>
            <person name="Huitt-Roehl C.R."/>
            <person name="Pal P."/>
            <person name="Suttle J.C."/>
            <person name="Spanner R.E."/>
            <person name="Neubauer J.D."/>
            <person name="Jurick W.M.II."/>
            <person name="Stott K.A."/>
            <person name="Secor G.A."/>
            <person name="Thomma B.P.H.J."/>
            <person name="Van de Peer Y."/>
            <person name="Townsend C.A."/>
            <person name="Bolton M.D."/>
        </authorList>
    </citation>
    <scope>NUCLEOTIDE SEQUENCE [LARGE SCALE GENOMIC DNA]</scope>
    <source>
        <strain evidence="4">CBS538.71</strain>
    </source>
</reference>
<keyword evidence="4" id="KW-1185">Reference proteome</keyword>
<evidence type="ECO:0000313" key="4">
    <source>
        <dbReference type="Proteomes" id="UP000237631"/>
    </source>
</evidence>
<dbReference type="OrthoDB" id="3650571at2759"/>
<evidence type="ECO:0000313" key="3">
    <source>
        <dbReference type="EMBL" id="PPJ53126.1"/>
    </source>
</evidence>
<feature type="chain" id="PRO_5015701916" evidence="2">
    <location>
        <begin position="20"/>
        <end position="253"/>
    </location>
</feature>
<evidence type="ECO:0000256" key="2">
    <source>
        <dbReference type="SAM" id="SignalP"/>
    </source>
</evidence>
<protein>
    <submittedName>
        <fullName evidence="3">Uncharacterized protein</fullName>
    </submittedName>
</protein>
<dbReference type="Proteomes" id="UP000237631">
    <property type="component" value="Unassembled WGS sequence"/>
</dbReference>
<dbReference type="EMBL" id="PNEN01001597">
    <property type="protein sequence ID" value="PPJ53126.1"/>
    <property type="molecule type" value="Genomic_DNA"/>
</dbReference>
<proteinExistence type="predicted"/>
<evidence type="ECO:0000256" key="1">
    <source>
        <dbReference type="SAM" id="MobiDB-lite"/>
    </source>
</evidence>
<feature type="signal peptide" evidence="2">
    <location>
        <begin position="1"/>
        <end position="19"/>
    </location>
</feature>
<comment type="caution">
    <text evidence="3">The sequence shown here is derived from an EMBL/GenBank/DDBJ whole genome shotgun (WGS) entry which is preliminary data.</text>
</comment>